<evidence type="ECO:0000259" key="2">
    <source>
        <dbReference type="PROSITE" id="PS50222"/>
    </source>
</evidence>
<proteinExistence type="predicted"/>
<dbReference type="InterPro" id="IPR011992">
    <property type="entry name" value="EF-hand-dom_pair"/>
</dbReference>
<feature type="signal peptide" evidence="1">
    <location>
        <begin position="1"/>
        <end position="20"/>
    </location>
</feature>
<comment type="caution">
    <text evidence="3">The sequence shown here is derived from an EMBL/GenBank/DDBJ whole genome shotgun (WGS) entry which is preliminary data.</text>
</comment>
<feature type="chain" id="PRO_5032437311" evidence="1">
    <location>
        <begin position="21"/>
        <end position="148"/>
    </location>
</feature>
<dbReference type="Pfam" id="PF13202">
    <property type="entry name" value="EF-hand_5"/>
    <property type="match status" value="1"/>
</dbReference>
<name>A0A851GBR4_9BACT</name>
<feature type="domain" description="EF-hand" evidence="2">
    <location>
        <begin position="29"/>
        <end position="64"/>
    </location>
</feature>
<dbReference type="Gene3D" id="1.10.238.10">
    <property type="entry name" value="EF-hand"/>
    <property type="match status" value="2"/>
</dbReference>
<dbReference type="EMBL" id="JACBAZ010000001">
    <property type="protein sequence ID" value="NWK54619.1"/>
    <property type="molecule type" value="Genomic_DNA"/>
</dbReference>
<evidence type="ECO:0000256" key="1">
    <source>
        <dbReference type="SAM" id="SignalP"/>
    </source>
</evidence>
<dbReference type="Proteomes" id="UP000557872">
    <property type="component" value="Unassembled WGS sequence"/>
</dbReference>
<keyword evidence="1" id="KW-0732">Signal</keyword>
<dbReference type="SUPFAM" id="SSF47473">
    <property type="entry name" value="EF-hand"/>
    <property type="match status" value="1"/>
</dbReference>
<dbReference type="InterPro" id="IPR018247">
    <property type="entry name" value="EF_Hand_1_Ca_BS"/>
</dbReference>
<evidence type="ECO:0000313" key="4">
    <source>
        <dbReference type="Proteomes" id="UP000557872"/>
    </source>
</evidence>
<dbReference type="RefSeq" id="WP_178931134.1">
    <property type="nucleotide sequence ID" value="NZ_JACBAZ010000001.1"/>
</dbReference>
<keyword evidence="4" id="KW-1185">Reference proteome</keyword>
<feature type="domain" description="EF-hand" evidence="2">
    <location>
        <begin position="65"/>
        <end position="89"/>
    </location>
</feature>
<dbReference type="PROSITE" id="PS00018">
    <property type="entry name" value="EF_HAND_1"/>
    <property type="match status" value="2"/>
</dbReference>
<reference evidence="3 4" key="1">
    <citation type="submission" date="2020-07" db="EMBL/GenBank/DDBJ databases">
        <title>Roseicoccus Jingziensis gen. nov., sp. nov., isolated from coastal seawater.</title>
        <authorList>
            <person name="Feng X."/>
        </authorList>
    </citation>
    <scope>NUCLEOTIDE SEQUENCE [LARGE SCALE GENOMIC DNA]</scope>
    <source>
        <strain evidence="3 4">N1E253</strain>
    </source>
</reference>
<dbReference type="Pfam" id="PF13499">
    <property type="entry name" value="EF-hand_7"/>
    <property type="match status" value="1"/>
</dbReference>
<dbReference type="SMART" id="SM00054">
    <property type="entry name" value="EFh"/>
    <property type="match status" value="3"/>
</dbReference>
<dbReference type="GO" id="GO:0005509">
    <property type="term" value="F:calcium ion binding"/>
    <property type="evidence" value="ECO:0007669"/>
    <property type="project" value="InterPro"/>
</dbReference>
<evidence type="ECO:0000313" key="3">
    <source>
        <dbReference type="EMBL" id="NWK54619.1"/>
    </source>
</evidence>
<protein>
    <submittedName>
        <fullName evidence="3">EF-hand domain-containing protein</fullName>
    </submittedName>
</protein>
<accession>A0A851GBR4</accession>
<organism evidence="3 4">
    <name type="scientific">Oceaniferula marina</name>
    <dbReference type="NCBI Taxonomy" id="2748318"/>
    <lineage>
        <taxon>Bacteria</taxon>
        <taxon>Pseudomonadati</taxon>
        <taxon>Verrucomicrobiota</taxon>
        <taxon>Verrucomicrobiia</taxon>
        <taxon>Verrucomicrobiales</taxon>
        <taxon>Verrucomicrobiaceae</taxon>
        <taxon>Oceaniferula</taxon>
    </lineage>
</organism>
<dbReference type="PROSITE" id="PS50222">
    <property type="entry name" value="EF_HAND_2"/>
    <property type="match status" value="2"/>
</dbReference>
<gene>
    <name evidence="3" type="ORF">HW115_03290</name>
</gene>
<dbReference type="AlphaFoldDB" id="A0A851GBR4"/>
<dbReference type="InterPro" id="IPR002048">
    <property type="entry name" value="EF_hand_dom"/>
</dbReference>
<sequence length="148" mass="17384">MKCFLVMLGILCLSHVHVWAALEEMTPEQKEKNQRRLFADFDGDHNGKLSKQEFVDVIITRLFRDFDQNKDGTISRSEFFAHARDKKKAEQEYPIMDRENKGYIRKKDVYRNKALIENLKQAFRKLDTKGKGYVTLADLPDLTPEDED</sequence>